<feature type="non-terminal residue" evidence="7">
    <location>
        <position position="1"/>
    </location>
</feature>
<keyword evidence="8" id="KW-1185">Reference proteome</keyword>
<dbReference type="GO" id="GO:0016020">
    <property type="term" value="C:membrane"/>
    <property type="evidence" value="ECO:0007669"/>
    <property type="project" value="UniProtKB-SubCell"/>
</dbReference>
<evidence type="ECO:0000256" key="4">
    <source>
        <dbReference type="ARBA" id="ARBA00023136"/>
    </source>
</evidence>
<evidence type="ECO:0000313" key="8">
    <source>
        <dbReference type="Proteomes" id="UP000051574"/>
    </source>
</evidence>
<organism evidence="7 8">
    <name type="scientific">Oryctes borbonicus</name>
    <dbReference type="NCBI Taxonomy" id="1629725"/>
    <lineage>
        <taxon>Eukaryota</taxon>
        <taxon>Metazoa</taxon>
        <taxon>Ecdysozoa</taxon>
        <taxon>Arthropoda</taxon>
        <taxon>Hexapoda</taxon>
        <taxon>Insecta</taxon>
        <taxon>Pterygota</taxon>
        <taxon>Neoptera</taxon>
        <taxon>Endopterygota</taxon>
        <taxon>Coleoptera</taxon>
        <taxon>Polyphaga</taxon>
        <taxon>Scarabaeiformia</taxon>
        <taxon>Scarabaeidae</taxon>
        <taxon>Dynastinae</taxon>
        <taxon>Oryctes</taxon>
    </lineage>
</organism>
<feature type="transmembrane region" description="Helical" evidence="5">
    <location>
        <begin position="51"/>
        <end position="71"/>
    </location>
</feature>
<accession>A0A0T6BFB3</accession>
<proteinExistence type="predicted"/>
<keyword evidence="4 5" id="KW-0472">Membrane</keyword>
<dbReference type="InterPro" id="IPR013057">
    <property type="entry name" value="AA_transpt_TM"/>
</dbReference>
<keyword evidence="2 5" id="KW-0812">Transmembrane</keyword>
<evidence type="ECO:0000256" key="5">
    <source>
        <dbReference type="SAM" id="Phobius"/>
    </source>
</evidence>
<gene>
    <name evidence="7" type="ORF">AMK59_1518</name>
</gene>
<feature type="domain" description="Amino acid transporter transmembrane" evidence="6">
    <location>
        <begin position="19"/>
        <end position="107"/>
    </location>
</feature>
<dbReference type="Proteomes" id="UP000051574">
    <property type="component" value="Unassembled WGS sequence"/>
</dbReference>
<comment type="subcellular location">
    <subcellularLocation>
        <location evidence="1">Membrane</location>
    </subcellularLocation>
</comment>
<sequence length="123" mass="14135">AYVPIRVIWDVYLYPVLKESKRLLSWEYLLRVAVVTMSVFFAATLPMLGLFMSLFGAITISHMGLVFPGILDFCTRYPDNYGPLKIYKYRDIFLIVYGYIGLITGLVIGLIAVVKEYQEMYGK</sequence>
<dbReference type="AlphaFoldDB" id="A0A0T6BFB3"/>
<evidence type="ECO:0000256" key="2">
    <source>
        <dbReference type="ARBA" id="ARBA00022692"/>
    </source>
</evidence>
<dbReference type="OrthoDB" id="1684102at2759"/>
<evidence type="ECO:0000256" key="1">
    <source>
        <dbReference type="ARBA" id="ARBA00004370"/>
    </source>
</evidence>
<dbReference type="EMBL" id="LJIG01000921">
    <property type="protein sequence ID" value="KRT86019.1"/>
    <property type="molecule type" value="Genomic_DNA"/>
</dbReference>
<protein>
    <submittedName>
        <fullName evidence="7">Amino acid transporter</fullName>
    </submittedName>
</protein>
<dbReference type="Pfam" id="PF01490">
    <property type="entry name" value="Aa_trans"/>
    <property type="match status" value="1"/>
</dbReference>
<name>A0A0T6BFB3_9SCAR</name>
<evidence type="ECO:0000256" key="3">
    <source>
        <dbReference type="ARBA" id="ARBA00022989"/>
    </source>
</evidence>
<evidence type="ECO:0000259" key="6">
    <source>
        <dbReference type="Pfam" id="PF01490"/>
    </source>
</evidence>
<comment type="caution">
    <text evidence="7">The sequence shown here is derived from an EMBL/GenBank/DDBJ whole genome shotgun (WGS) entry which is preliminary data.</text>
</comment>
<reference evidence="7 8" key="1">
    <citation type="submission" date="2015-09" db="EMBL/GenBank/DDBJ databases">
        <title>Draft genome of the scarab beetle Oryctes borbonicus.</title>
        <authorList>
            <person name="Meyer J.M."/>
            <person name="Markov G.V."/>
            <person name="Baskaran P."/>
            <person name="Herrmann M."/>
            <person name="Sommer R.J."/>
            <person name="Roedelsperger C."/>
        </authorList>
    </citation>
    <scope>NUCLEOTIDE SEQUENCE [LARGE SCALE GENOMIC DNA]</scope>
    <source>
        <strain evidence="7">OB123</strain>
        <tissue evidence="7">Whole animal</tissue>
    </source>
</reference>
<feature type="transmembrane region" description="Helical" evidence="5">
    <location>
        <begin position="92"/>
        <end position="114"/>
    </location>
</feature>
<evidence type="ECO:0000313" key="7">
    <source>
        <dbReference type="EMBL" id="KRT86019.1"/>
    </source>
</evidence>
<keyword evidence="3 5" id="KW-1133">Transmembrane helix</keyword>
<feature type="transmembrane region" description="Helical" evidence="5">
    <location>
        <begin position="28"/>
        <end position="45"/>
    </location>
</feature>